<dbReference type="InterPro" id="IPR011009">
    <property type="entry name" value="Kinase-like_dom_sf"/>
</dbReference>
<dbReference type="PROSITE" id="PS00107">
    <property type="entry name" value="PROTEIN_KINASE_ATP"/>
    <property type="match status" value="1"/>
</dbReference>
<feature type="domain" description="Protein kinase" evidence="2">
    <location>
        <begin position="30"/>
        <end position="100"/>
    </location>
</feature>
<dbReference type="Gene3D" id="3.30.200.20">
    <property type="entry name" value="Phosphorylase Kinase, domain 1"/>
    <property type="match status" value="1"/>
</dbReference>
<evidence type="ECO:0000256" key="1">
    <source>
        <dbReference type="PROSITE-ProRule" id="PRU10141"/>
    </source>
</evidence>
<keyword evidence="1" id="KW-0547">Nucleotide-binding</keyword>
<evidence type="ECO:0000313" key="4">
    <source>
        <dbReference type="Proteomes" id="UP000265120"/>
    </source>
</evidence>
<dbReference type="InParanoid" id="A0A3P8W4X8"/>
<dbReference type="GO" id="GO:0004672">
    <property type="term" value="F:protein kinase activity"/>
    <property type="evidence" value="ECO:0007669"/>
    <property type="project" value="InterPro"/>
</dbReference>
<reference evidence="3 4" key="1">
    <citation type="journal article" date="2014" name="Nat. Genet.">
        <title>Whole-genome sequence of a flatfish provides insights into ZW sex chromosome evolution and adaptation to a benthic lifestyle.</title>
        <authorList>
            <person name="Chen S."/>
            <person name="Zhang G."/>
            <person name="Shao C."/>
            <person name="Huang Q."/>
            <person name="Liu G."/>
            <person name="Zhang P."/>
            <person name="Song W."/>
            <person name="An N."/>
            <person name="Chalopin D."/>
            <person name="Volff J.N."/>
            <person name="Hong Y."/>
            <person name="Li Q."/>
            <person name="Sha Z."/>
            <person name="Zhou H."/>
            <person name="Xie M."/>
            <person name="Yu Q."/>
            <person name="Liu Y."/>
            <person name="Xiang H."/>
            <person name="Wang N."/>
            <person name="Wu K."/>
            <person name="Yang C."/>
            <person name="Zhou Q."/>
            <person name="Liao X."/>
            <person name="Yang L."/>
            <person name="Hu Q."/>
            <person name="Zhang J."/>
            <person name="Meng L."/>
            <person name="Jin L."/>
            <person name="Tian Y."/>
            <person name="Lian J."/>
            <person name="Yang J."/>
            <person name="Miao G."/>
            <person name="Liu S."/>
            <person name="Liang Z."/>
            <person name="Yan F."/>
            <person name="Li Y."/>
            <person name="Sun B."/>
            <person name="Zhang H."/>
            <person name="Zhang J."/>
            <person name="Zhu Y."/>
            <person name="Du M."/>
            <person name="Zhao Y."/>
            <person name="Schartl M."/>
            <person name="Tang Q."/>
            <person name="Wang J."/>
        </authorList>
    </citation>
    <scope>NUCLEOTIDE SEQUENCE</scope>
</reference>
<organism evidence="3 4">
    <name type="scientific">Cynoglossus semilaevis</name>
    <name type="common">Tongue sole</name>
    <dbReference type="NCBI Taxonomy" id="244447"/>
    <lineage>
        <taxon>Eukaryota</taxon>
        <taxon>Metazoa</taxon>
        <taxon>Chordata</taxon>
        <taxon>Craniata</taxon>
        <taxon>Vertebrata</taxon>
        <taxon>Euteleostomi</taxon>
        <taxon>Actinopterygii</taxon>
        <taxon>Neopterygii</taxon>
        <taxon>Teleostei</taxon>
        <taxon>Neoteleostei</taxon>
        <taxon>Acanthomorphata</taxon>
        <taxon>Carangaria</taxon>
        <taxon>Pleuronectiformes</taxon>
        <taxon>Pleuronectoidei</taxon>
        <taxon>Cynoglossidae</taxon>
        <taxon>Cynoglossinae</taxon>
        <taxon>Cynoglossus</taxon>
    </lineage>
</organism>
<feature type="binding site" evidence="1">
    <location>
        <position position="59"/>
    </location>
    <ligand>
        <name>ATP</name>
        <dbReference type="ChEBI" id="CHEBI:30616"/>
    </ligand>
</feature>
<reference evidence="3" key="3">
    <citation type="submission" date="2025-09" db="UniProtKB">
        <authorList>
            <consortium name="Ensembl"/>
        </authorList>
    </citation>
    <scope>IDENTIFICATION</scope>
</reference>
<keyword evidence="4" id="KW-1185">Reference proteome</keyword>
<keyword evidence="1" id="KW-0067">ATP-binding</keyword>
<sequence>MQNTHKLRDSYVPKSQKIVLDRLTSPTTDYLLECIVGEGTYGQVVKCVKTATKEMVAVKIFKKEDDHWRHHPASYHTHTHTHTHTPVIMYYVCTQPHVIL</sequence>
<dbReference type="Ensembl" id="ENSCSET00000021966.1">
    <property type="protein sequence ID" value="ENSCSEP00000021689.1"/>
    <property type="gene ID" value="ENSCSEG00000013843.1"/>
</dbReference>
<dbReference type="SUPFAM" id="SSF56112">
    <property type="entry name" value="Protein kinase-like (PK-like)"/>
    <property type="match status" value="1"/>
</dbReference>
<dbReference type="InterPro" id="IPR000719">
    <property type="entry name" value="Prot_kinase_dom"/>
</dbReference>
<dbReference type="GO" id="GO:0005524">
    <property type="term" value="F:ATP binding"/>
    <property type="evidence" value="ECO:0007669"/>
    <property type="project" value="UniProtKB-UniRule"/>
</dbReference>
<dbReference type="PROSITE" id="PS50011">
    <property type="entry name" value="PROTEIN_KINASE_DOM"/>
    <property type="match status" value="1"/>
</dbReference>
<protein>
    <recommendedName>
        <fullName evidence="2">Protein kinase domain-containing protein</fullName>
    </recommendedName>
</protein>
<name>A0A3P8W4X8_CYNSE</name>
<dbReference type="Proteomes" id="UP000265120">
    <property type="component" value="Chromosome 13"/>
</dbReference>
<dbReference type="InterPro" id="IPR017441">
    <property type="entry name" value="Protein_kinase_ATP_BS"/>
</dbReference>
<evidence type="ECO:0000313" key="3">
    <source>
        <dbReference type="Ensembl" id="ENSCSEP00000021689.1"/>
    </source>
</evidence>
<dbReference type="AlphaFoldDB" id="A0A3P8W4X8"/>
<accession>A0A3P8W4X8</accession>
<proteinExistence type="predicted"/>
<reference evidence="3" key="2">
    <citation type="submission" date="2025-08" db="UniProtKB">
        <authorList>
            <consortium name="Ensembl"/>
        </authorList>
    </citation>
    <scope>IDENTIFICATION</scope>
</reference>
<evidence type="ECO:0000259" key="2">
    <source>
        <dbReference type="PROSITE" id="PS50011"/>
    </source>
</evidence>